<dbReference type="Pfam" id="PF00501">
    <property type="entry name" value="AMP-binding"/>
    <property type="match status" value="1"/>
</dbReference>
<keyword evidence="6" id="KW-1185">Reference proteome</keyword>
<accession>A0A3G2JFB5</accession>
<proteinExistence type="inferred from homology"/>
<dbReference type="SUPFAM" id="SSF56801">
    <property type="entry name" value="Acetyl-CoA synthetase-like"/>
    <property type="match status" value="1"/>
</dbReference>
<dbReference type="Proteomes" id="UP000268329">
    <property type="component" value="Chromosome"/>
</dbReference>
<dbReference type="CDD" id="cd04433">
    <property type="entry name" value="AFD_class_I"/>
    <property type="match status" value="1"/>
</dbReference>
<dbReference type="InterPro" id="IPR000873">
    <property type="entry name" value="AMP-dep_synth/lig_dom"/>
</dbReference>
<feature type="region of interest" description="Disordered" evidence="3">
    <location>
        <begin position="603"/>
        <end position="623"/>
    </location>
</feature>
<reference evidence="5 6" key="1">
    <citation type="submission" date="2018-10" db="EMBL/GenBank/DDBJ databases">
        <title>The genome of Streptomyces dangxiongensis Z022.</title>
        <authorList>
            <person name="Zhang B."/>
        </authorList>
    </citation>
    <scope>NUCLEOTIDE SEQUENCE [LARGE SCALE GENOMIC DNA]</scope>
    <source>
        <strain evidence="5 6">Z022</strain>
    </source>
</reference>
<dbReference type="RefSeq" id="WP_121787775.1">
    <property type="nucleotide sequence ID" value="NZ_CP033073.1"/>
</dbReference>
<dbReference type="InterPro" id="IPR029063">
    <property type="entry name" value="SAM-dependent_MTases_sf"/>
</dbReference>
<dbReference type="InterPro" id="IPR020845">
    <property type="entry name" value="AMP-binding_CS"/>
</dbReference>
<keyword evidence="2 5" id="KW-0436">Ligase</keyword>
<feature type="domain" description="AMP-dependent synthetase/ligase" evidence="4">
    <location>
        <begin position="39"/>
        <end position="335"/>
    </location>
</feature>
<feature type="region of interest" description="Disordered" evidence="3">
    <location>
        <begin position="530"/>
        <end position="549"/>
    </location>
</feature>
<dbReference type="GO" id="GO:0006631">
    <property type="term" value="P:fatty acid metabolic process"/>
    <property type="evidence" value="ECO:0007669"/>
    <property type="project" value="TreeGrafter"/>
</dbReference>
<dbReference type="Gene3D" id="3.40.50.12780">
    <property type="entry name" value="N-terminal domain of ligase-like"/>
    <property type="match status" value="1"/>
</dbReference>
<sequence>MTSTALGGPAAPDDGPPPADLADHLFRHPHDPHRPLVGDLTADETRRRVGEHARTLREQGVRPGEAVGLHGPNDPDWVLALLALVRAGARPLLLPAESPPGEIRRLLGLAGATRHLDAARPGAELVTDGTPGAAPPGRGVPGTVLLTSSGSTGAPKVVARSQRSLLDEGYRYRRAGLVRPDDTVLAPVPLSHAYALGWLAGALVAGARVLPVPARAVGAVHARLLEGATVLLAVPGLARVWARRRALTEDAPYPALRLVMAGAGYVDDELDALWTRALGIGVSRNYGSTETGAVLWGHSGLPSGALDREMPGVRVDLLGPDGERLTGAGRGELAVLLEDGTRHPMHDVAERDDRGAYRVLGRKHRGVVRRGARWVSTLEVESVLRQAPGVADVRVMATGAEDSDDRGLVAEYVAADDTLAGPDRVMAFARSALASYKVPDRFEHRYRLRRSALGKAQADPVHHLRPAGRPRTGPAAVVAGALSALGLTGPLTEGATAAGLARDHGLRADVLPLLLDTACALGVLGTEPPTGHPAPADADADAAADAHAVPDARADAVAGPPSSEVLALAELVRRGPAAAPATGAPLPTEVRARVDGLLTAAAGAGRARESGDGSGWDGDGDDEPLADADRPAACLVTGVHGPSVRLGRLAALLRPGGLLVVADTFVADPRVLPDEHSRTTVVDWLVHGHLRRWTPQEMQAALEAVGLVWEATEAVPGTAHTLVTARKPA</sequence>
<feature type="compositionally biased region" description="Basic and acidic residues" evidence="3">
    <location>
        <begin position="21"/>
        <end position="36"/>
    </location>
</feature>
<feature type="compositionally biased region" description="Low complexity" evidence="3">
    <location>
        <begin position="533"/>
        <end position="547"/>
    </location>
</feature>
<comment type="similarity">
    <text evidence="1">Belongs to the ATP-dependent AMP-binding enzyme family.</text>
</comment>
<evidence type="ECO:0000313" key="6">
    <source>
        <dbReference type="Proteomes" id="UP000268329"/>
    </source>
</evidence>
<evidence type="ECO:0000256" key="1">
    <source>
        <dbReference type="ARBA" id="ARBA00006432"/>
    </source>
</evidence>
<dbReference type="OrthoDB" id="6736964at2"/>
<feature type="region of interest" description="Disordered" evidence="3">
    <location>
        <begin position="1"/>
        <end position="48"/>
    </location>
</feature>
<dbReference type="PROSITE" id="PS00455">
    <property type="entry name" value="AMP_BINDING"/>
    <property type="match status" value="1"/>
</dbReference>
<protein>
    <submittedName>
        <fullName evidence="5">Long-chain fatty acid--CoA ligase</fullName>
    </submittedName>
</protein>
<evidence type="ECO:0000313" key="5">
    <source>
        <dbReference type="EMBL" id="AYN40321.1"/>
    </source>
</evidence>
<dbReference type="InterPro" id="IPR042099">
    <property type="entry name" value="ANL_N_sf"/>
</dbReference>
<dbReference type="PANTHER" id="PTHR43201:SF5">
    <property type="entry name" value="MEDIUM-CHAIN ACYL-COA LIGASE ACSF2, MITOCHONDRIAL"/>
    <property type="match status" value="1"/>
</dbReference>
<dbReference type="AlphaFoldDB" id="A0A3G2JFB5"/>
<evidence type="ECO:0000259" key="4">
    <source>
        <dbReference type="Pfam" id="PF00501"/>
    </source>
</evidence>
<gene>
    <name evidence="5" type="ORF">D9753_16985</name>
</gene>
<dbReference type="GO" id="GO:0031956">
    <property type="term" value="F:medium-chain fatty acid-CoA ligase activity"/>
    <property type="evidence" value="ECO:0007669"/>
    <property type="project" value="TreeGrafter"/>
</dbReference>
<feature type="compositionally biased region" description="Low complexity" evidence="3">
    <location>
        <begin position="1"/>
        <end position="13"/>
    </location>
</feature>
<dbReference type="SUPFAM" id="SSF53335">
    <property type="entry name" value="S-adenosyl-L-methionine-dependent methyltransferases"/>
    <property type="match status" value="1"/>
</dbReference>
<dbReference type="Gene3D" id="3.30.300.30">
    <property type="match status" value="1"/>
</dbReference>
<evidence type="ECO:0000256" key="2">
    <source>
        <dbReference type="ARBA" id="ARBA00022598"/>
    </source>
</evidence>
<dbReference type="InterPro" id="IPR045851">
    <property type="entry name" value="AMP-bd_C_sf"/>
</dbReference>
<evidence type="ECO:0000256" key="3">
    <source>
        <dbReference type="SAM" id="MobiDB-lite"/>
    </source>
</evidence>
<organism evidence="5 6">
    <name type="scientific">Streptomyces dangxiongensis</name>
    <dbReference type="NCBI Taxonomy" id="1442032"/>
    <lineage>
        <taxon>Bacteria</taxon>
        <taxon>Bacillati</taxon>
        <taxon>Actinomycetota</taxon>
        <taxon>Actinomycetes</taxon>
        <taxon>Kitasatosporales</taxon>
        <taxon>Streptomycetaceae</taxon>
        <taxon>Streptomyces</taxon>
    </lineage>
</organism>
<dbReference type="KEGG" id="sdd:D9753_16985"/>
<name>A0A3G2JFB5_9ACTN</name>
<dbReference type="EMBL" id="CP033073">
    <property type="protein sequence ID" value="AYN40321.1"/>
    <property type="molecule type" value="Genomic_DNA"/>
</dbReference>
<dbReference type="Gene3D" id="3.40.50.150">
    <property type="entry name" value="Vaccinia Virus protein VP39"/>
    <property type="match status" value="1"/>
</dbReference>
<dbReference type="PANTHER" id="PTHR43201">
    <property type="entry name" value="ACYL-COA SYNTHETASE"/>
    <property type="match status" value="1"/>
</dbReference>